<dbReference type="EMBL" id="DXAK01000035">
    <property type="protein sequence ID" value="HJA06857.1"/>
    <property type="molecule type" value="Genomic_DNA"/>
</dbReference>
<proteinExistence type="predicted"/>
<sequence length="57" mass="6500">MRETYWEKFMATGSVADYLTYKMQQHTAGKEEKTGRCKQPGRQGGTGKEEGGTVLWR</sequence>
<dbReference type="Proteomes" id="UP000824223">
    <property type="component" value="Unassembled WGS sequence"/>
</dbReference>
<feature type="region of interest" description="Disordered" evidence="1">
    <location>
        <begin position="27"/>
        <end position="57"/>
    </location>
</feature>
<accession>A0A9D2KKJ2</accession>
<dbReference type="AlphaFoldDB" id="A0A9D2KKJ2"/>
<gene>
    <name evidence="2" type="ORF">H9798_06940</name>
</gene>
<evidence type="ECO:0000313" key="3">
    <source>
        <dbReference type="Proteomes" id="UP000824223"/>
    </source>
</evidence>
<reference evidence="2" key="1">
    <citation type="journal article" date="2021" name="PeerJ">
        <title>Extensive microbial diversity within the chicken gut microbiome revealed by metagenomics and culture.</title>
        <authorList>
            <person name="Gilroy R."/>
            <person name="Ravi A."/>
            <person name="Getino M."/>
            <person name="Pursley I."/>
            <person name="Horton D.L."/>
            <person name="Alikhan N.F."/>
            <person name="Baker D."/>
            <person name="Gharbi K."/>
            <person name="Hall N."/>
            <person name="Watson M."/>
            <person name="Adriaenssens E.M."/>
            <person name="Foster-Nyarko E."/>
            <person name="Jarju S."/>
            <person name="Secka A."/>
            <person name="Antonio M."/>
            <person name="Oren A."/>
            <person name="Chaudhuri R.R."/>
            <person name="La Ragione R."/>
            <person name="Hildebrand F."/>
            <person name="Pallen M.J."/>
        </authorList>
    </citation>
    <scope>NUCLEOTIDE SEQUENCE</scope>
    <source>
        <strain evidence="2">ChiSjej2B20-11307</strain>
    </source>
</reference>
<organism evidence="2 3">
    <name type="scientific">Candidatus Mediterraneibacter pullicola</name>
    <dbReference type="NCBI Taxonomy" id="2838682"/>
    <lineage>
        <taxon>Bacteria</taxon>
        <taxon>Bacillati</taxon>
        <taxon>Bacillota</taxon>
        <taxon>Clostridia</taxon>
        <taxon>Lachnospirales</taxon>
        <taxon>Lachnospiraceae</taxon>
        <taxon>Mediterraneibacter</taxon>
    </lineage>
</organism>
<comment type="caution">
    <text evidence="2">The sequence shown here is derived from an EMBL/GenBank/DDBJ whole genome shotgun (WGS) entry which is preliminary data.</text>
</comment>
<evidence type="ECO:0008006" key="4">
    <source>
        <dbReference type="Google" id="ProtNLM"/>
    </source>
</evidence>
<evidence type="ECO:0000313" key="2">
    <source>
        <dbReference type="EMBL" id="HJA06857.1"/>
    </source>
</evidence>
<name>A0A9D2KKJ2_9FIRM</name>
<evidence type="ECO:0000256" key="1">
    <source>
        <dbReference type="SAM" id="MobiDB-lite"/>
    </source>
</evidence>
<reference evidence="2" key="2">
    <citation type="submission" date="2021-04" db="EMBL/GenBank/DDBJ databases">
        <authorList>
            <person name="Gilroy R."/>
        </authorList>
    </citation>
    <scope>NUCLEOTIDE SEQUENCE</scope>
    <source>
        <strain evidence="2">ChiSjej2B20-11307</strain>
    </source>
</reference>
<protein>
    <recommendedName>
        <fullName evidence="4">YqzL-like protein</fullName>
    </recommendedName>
</protein>